<dbReference type="GO" id="GO:0003700">
    <property type="term" value="F:DNA-binding transcription factor activity"/>
    <property type="evidence" value="ECO:0007669"/>
    <property type="project" value="InterPro"/>
</dbReference>
<evidence type="ECO:0000313" key="5">
    <source>
        <dbReference type="EMBL" id="SHG67033.1"/>
    </source>
</evidence>
<dbReference type="Pfam" id="PF12833">
    <property type="entry name" value="HTH_18"/>
    <property type="match status" value="1"/>
</dbReference>
<dbReference type="Pfam" id="PF12852">
    <property type="entry name" value="Cupin_6"/>
    <property type="match status" value="1"/>
</dbReference>
<dbReference type="InterPro" id="IPR009057">
    <property type="entry name" value="Homeodomain-like_sf"/>
</dbReference>
<dbReference type="SUPFAM" id="SSF46689">
    <property type="entry name" value="Homeodomain-like"/>
    <property type="match status" value="2"/>
</dbReference>
<gene>
    <name evidence="5" type="ORF">SAMN05444003_0412</name>
</gene>
<dbReference type="InterPro" id="IPR018060">
    <property type="entry name" value="HTH_AraC"/>
</dbReference>
<protein>
    <submittedName>
        <fullName evidence="5">Transcriptional regulator, AraC family</fullName>
    </submittedName>
</protein>
<dbReference type="PANTHER" id="PTHR46796">
    <property type="entry name" value="HTH-TYPE TRANSCRIPTIONAL ACTIVATOR RHAS-RELATED"/>
    <property type="match status" value="1"/>
</dbReference>
<feature type="domain" description="HTH araC/xylS-type" evidence="4">
    <location>
        <begin position="218"/>
        <end position="316"/>
    </location>
</feature>
<evidence type="ECO:0000259" key="4">
    <source>
        <dbReference type="PROSITE" id="PS01124"/>
    </source>
</evidence>
<reference evidence="5 6" key="1">
    <citation type="submission" date="2016-11" db="EMBL/GenBank/DDBJ databases">
        <authorList>
            <person name="Jaros S."/>
            <person name="Januszkiewicz K."/>
            <person name="Wedrychowicz H."/>
        </authorList>
    </citation>
    <scope>NUCLEOTIDE SEQUENCE [LARGE SCALE GENOMIC DNA]</scope>
    <source>
        <strain evidence="5 6">DSM 28715</strain>
    </source>
</reference>
<evidence type="ECO:0000256" key="3">
    <source>
        <dbReference type="ARBA" id="ARBA00023163"/>
    </source>
</evidence>
<sequence>MTHPTTSPPQALDPLSETLHAMHMRGTLYCRAELRAPWGIEIPNLGGLMGFMVVTSGRIWFEMEGTDGRWLETGSLTLVPHGLPHQLRSATDTRVVPLHNLPVTQITDHYEILQYGQVGDLTRVTYGVVRFDNQIAQRLIAQLPNAIFHHRWDQETDGWMDSTMRYVSREAASLRPGGETVLTRLADILVIQAIRAWLDTAPDARKGWLAAMRDQKIGRALAYIHQQPELRWSVSTLAEKAALSRSAFSARFTEMVGQSAMTYLTKWRLSLAISLLDETDLSLGEIAMRVGYGSEPAFGRAFKRNFGVPPGYRRRN</sequence>
<keyword evidence="3" id="KW-0804">Transcription</keyword>
<keyword evidence="1" id="KW-0805">Transcription regulation</keyword>
<evidence type="ECO:0000256" key="2">
    <source>
        <dbReference type="ARBA" id="ARBA00023125"/>
    </source>
</evidence>
<keyword evidence="6" id="KW-1185">Reference proteome</keyword>
<organism evidence="5 6">
    <name type="scientific">Cognatiyoonia sediminum</name>
    <dbReference type="NCBI Taxonomy" id="1508389"/>
    <lineage>
        <taxon>Bacteria</taxon>
        <taxon>Pseudomonadati</taxon>
        <taxon>Pseudomonadota</taxon>
        <taxon>Alphaproteobacteria</taxon>
        <taxon>Rhodobacterales</taxon>
        <taxon>Paracoccaceae</taxon>
        <taxon>Cognatiyoonia</taxon>
    </lineage>
</organism>
<dbReference type="STRING" id="1508389.SAMN05444003_0412"/>
<dbReference type="Proteomes" id="UP000184074">
    <property type="component" value="Unassembled WGS sequence"/>
</dbReference>
<evidence type="ECO:0000256" key="1">
    <source>
        <dbReference type="ARBA" id="ARBA00023015"/>
    </source>
</evidence>
<dbReference type="InterPro" id="IPR032783">
    <property type="entry name" value="AraC_lig"/>
</dbReference>
<accession>A0A1M5LRP4</accession>
<dbReference type="Gene3D" id="1.10.10.60">
    <property type="entry name" value="Homeodomain-like"/>
    <property type="match status" value="1"/>
</dbReference>
<dbReference type="PROSITE" id="PS01124">
    <property type="entry name" value="HTH_ARAC_FAMILY_2"/>
    <property type="match status" value="1"/>
</dbReference>
<dbReference type="GO" id="GO:0043565">
    <property type="term" value="F:sequence-specific DNA binding"/>
    <property type="evidence" value="ECO:0007669"/>
    <property type="project" value="InterPro"/>
</dbReference>
<dbReference type="InterPro" id="IPR018062">
    <property type="entry name" value="HTH_AraC-typ_CS"/>
</dbReference>
<dbReference type="InterPro" id="IPR050204">
    <property type="entry name" value="AraC_XylS_family_regulators"/>
</dbReference>
<dbReference type="AlphaFoldDB" id="A0A1M5LRP4"/>
<proteinExistence type="predicted"/>
<dbReference type="OrthoDB" id="9783876at2"/>
<dbReference type="SMART" id="SM00342">
    <property type="entry name" value="HTH_ARAC"/>
    <property type="match status" value="1"/>
</dbReference>
<dbReference type="PROSITE" id="PS00041">
    <property type="entry name" value="HTH_ARAC_FAMILY_1"/>
    <property type="match status" value="1"/>
</dbReference>
<evidence type="ECO:0000313" key="6">
    <source>
        <dbReference type="Proteomes" id="UP000184074"/>
    </source>
</evidence>
<keyword evidence="2" id="KW-0238">DNA-binding</keyword>
<dbReference type="EMBL" id="FQXB01000001">
    <property type="protein sequence ID" value="SHG67033.1"/>
    <property type="molecule type" value="Genomic_DNA"/>
</dbReference>
<name>A0A1M5LRP4_9RHOB</name>
<dbReference type="RefSeq" id="WP_072898898.1">
    <property type="nucleotide sequence ID" value="NZ_FQXB01000001.1"/>
</dbReference>
<dbReference type="PANTHER" id="PTHR46796:SF7">
    <property type="entry name" value="ARAC FAMILY TRANSCRIPTIONAL REGULATOR"/>
    <property type="match status" value="1"/>
</dbReference>